<accession>A0A017HSU2</accession>
<dbReference type="PANTHER" id="PTHR43649">
    <property type="entry name" value="ARABINOSE-BINDING PROTEIN-RELATED"/>
    <property type="match status" value="1"/>
</dbReference>
<dbReference type="STRING" id="442562.Rumeso_01175"/>
<proteinExistence type="inferred from homology"/>
<dbReference type="SUPFAM" id="SSF53850">
    <property type="entry name" value="Periplasmic binding protein-like II"/>
    <property type="match status" value="1"/>
</dbReference>
<feature type="signal peptide" evidence="3">
    <location>
        <begin position="1"/>
        <end position="27"/>
    </location>
</feature>
<feature type="chain" id="PRO_5001496071" evidence="3">
    <location>
        <begin position="28"/>
        <end position="424"/>
    </location>
</feature>
<comment type="similarity">
    <text evidence="2">Belongs to the bacterial solute-binding protein 1 family.</text>
</comment>
<sequence length="424" mass="45806">MTSRRNLPLLAGVGAMALALSAGFASATPRTNMLHQWATGSDAEAIAKLGEMFTAEGGTWEQTSIAGHTANTLAKLRADVVAGNAPPAVQLKGPEIAEWNGTGMTMNLDEVATAGNWDSVVAPELIEVMKPAGSWVAVPMNIHRVNWMYYNPSVLEAAGVAEAPKTWDEFNAACEKIVAAGKICVAHGSFDWTDATTFDSIVYGMDRDLYRSAFVEGDTEAMRSQPMIDAFAEYRRIVDEWMDPGMPGRPFEEEVAMMANGDAAFLFMGDWTIGTLNAGGYTFGEDYECTQAPVNWGGDGYILNADSVVFFQQDDPDYQEGSVLLANTIMSPEFQTVFNQAKGSIPARMDVDLSQGFNPCQVKSQEDLAKSIEQGTLVRSMAHNMTVPQAMRGAMMEVITEFVNSDMAPEDAANAMADAVEANM</sequence>
<dbReference type="InterPro" id="IPR006059">
    <property type="entry name" value="SBP"/>
</dbReference>
<evidence type="ECO:0000313" key="5">
    <source>
        <dbReference type="Proteomes" id="UP000019666"/>
    </source>
</evidence>
<dbReference type="HOGENOM" id="CLU_031285_15_0_5"/>
<dbReference type="PATRIC" id="fig|442562.3.peg.1165"/>
<evidence type="ECO:0000313" key="4">
    <source>
        <dbReference type="EMBL" id="EYD77228.1"/>
    </source>
</evidence>
<gene>
    <name evidence="4" type="ORF">Rumeso_01175</name>
</gene>
<evidence type="ECO:0000256" key="1">
    <source>
        <dbReference type="ARBA" id="ARBA00004418"/>
    </source>
</evidence>
<dbReference type="EMBL" id="AOSK01000032">
    <property type="protein sequence ID" value="EYD77228.1"/>
    <property type="molecule type" value="Genomic_DNA"/>
</dbReference>
<dbReference type="Proteomes" id="UP000019666">
    <property type="component" value="Unassembled WGS sequence"/>
</dbReference>
<reference evidence="4 5" key="1">
    <citation type="submission" date="2013-02" db="EMBL/GenBank/DDBJ databases">
        <authorList>
            <person name="Fiebig A."/>
            <person name="Goeker M."/>
            <person name="Klenk H.-P.P."/>
        </authorList>
    </citation>
    <scope>NUCLEOTIDE SEQUENCE [LARGE SCALE GENOMIC DNA]</scope>
    <source>
        <strain evidence="4 5">DSM 19309</strain>
    </source>
</reference>
<evidence type="ECO:0000256" key="2">
    <source>
        <dbReference type="ARBA" id="ARBA00008520"/>
    </source>
</evidence>
<keyword evidence="5" id="KW-1185">Reference proteome</keyword>
<evidence type="ECO:0000256" key="3">
    <source>
        <dbReference type="SAM" id="SignalP"/>
    </source>
</evidence>
<dbReference type="Gene3D" id="3.40.190.10">
    <property type="entry name" value="Periplasmic binding protein-like II"/>
    <property type="match status" value="2"/>
</dbReference>
<comment type="subcellular location">
    <subcellularLocation>
        <location evidence="1">Periplasm</location>
    </subcellularLocation>
</comment>
<protein>
    <submittedName>
        <fullName evidence="4">Extracellular solute-binding protein, family 1</fullName>
    </submittedName>
</protein>
<dbReference type="AlphaFoldDB" id="A0A017HSU2"/>
<dbReference type="Pfam" id="PF13416">
    <property type="entry name" value="SBP_bac_8"/>
    <property type="match status" value="1"/>
</dbReference>
<organism evidence="4 5">
    <name type="scientific">Rubellimicrobium mesophilum DSM 19309</name>
    <dbReference type="NCBI Taxonomy" id="442562"/>
    <lineage>
        <taxon>Bacteria</taxon>
        <taxon>Pseudomonadati</taxon>
        <taxon>Pseudomonadota</taxon>
        <taxon>Alphaproteobacteria</taxon>
        <taxon>Rhodobacterales</taxon>
        <taxon>Roseobacteraceae</taxon>
        <taxon>Rubellimicrobium</taxon>
    </lineage>
</organism>
<keyword evidence="3" id="KW-0732">Signal</keyword>
<dbReference type="InterPro" id="IPR050490">
    <property type="entry name" value="Bact_solute-bd_prot1"/>
</dbReference>
<name>A0A017HSU2_9RHOB</name>
<dbReference type="RefSeq" id="WP_037279450.1">
    <property type="nucleotide sequence ID" value="NZ_KK088561.1"/>
</dbReference>
<comment type="caution">
    <text evidence="4">The sequence shown here is derived from an EMBL/GenBank/DDBJ whole genome shotgun (WGS) entry which is preliminary data.</text>
</comment>
<dbReference type="GO" id="GO:0042597">
    <property type="term" value="C:periplasmic space"/>
    <property type="evidence" value="ECO:0007669"/>
    <property type="project" value="UniProtKB-SubCell"/>
</dbReference>